<reference evidence="1" key="1">
    <citation type="submission" date="2022-11" db="EMBL/GenBank/DDBJ databases">
        <title>beta-Carotene-producing bacterium, Jeongeuplla avenae sp. nov., alleviates the salt stress of Arabidopsis seedlings.</title>
        <authorList>
            <person name="Jiang L."/>
            <person name="Lee J."/>
        </authorList>
    </citation>
    <scope>NUCLEOTIDE SEQUENCE</scope>
    <source>
        <strain evidence="1">DY_R2A_6</strain>
    </source>
</reference>
<dbReference type="EMBL" id="CP113520">
    <property type="protein sequence ID" value="WAJ30121.1"/>
    <property type="molecule type" value="Genomic_DNA"/>
</dbReference>
<organism evidence="1 2">
    <name type="scientific">Antarcticirhabdus aurantiaca</name>
    <dbReference type="NCBI Taxonomy" id="2606717"/>
    <lineage>
        <taxon>Bacteria</taxon>
        <taxon>Pseudomonadati</taxon>
        <taxon>Pseudomonadota</taxon>
        <taxon>Alphaproteobacteria</taxon>
        <taxon>Hyphomicrobiales</taxon>
        <taxon>Aurantimonadaceae</taxon>
        <taxon>Antarcticirhabdus</taxon>
    </lineage>
</organism>
<name>A0ACD4NTB9_9HYPH</name>
<evidence type="ECO:0000313" key="1">
    <source>
        <dbReference type="EMBL" id="WAJ30121.1"/>
    </source>
</evidence>
<protein>
    <submittedName>
        <fullName evidence="1">Pilus assembly protein</fullName>
    </submittedName>
</protein>
<dbReference type="Proteomes" id="UP001163223">
    <property type="component" value="Chromosome"/>
</dbReference>
<proteinExistence type="predicted"/>
<gene>
    <name evidence="1" type="ORF">OXU80_07915</name>
</gene>
<keyword evidence="2" id="KW-1185">Reference proteome</keyword>
<sequence>MGIARLSRFLRDRRAVGAVEFAVVAPVLLLLYVGGSELAVAVTLNRKVQHAGATVNDLVTQSASLTKGDVDRIFKISAAILTPYSAAPLRLRVTSVKVSSPGKAKIECSRVYDKTTTPLQPLIPGRDYQLPAEFATLPTGSTMMVTESRYDYVPLGGLGLKTILAGVTGNASGLIQMGSMSYLNPRIGNSVACSDWNT</sequence>
<evidence type="ECO:0000313" key="2">
    <source>
        <dbReference type="Proteomes" id="UP001163223"/>
    </source>
</evidence>
<accession>A0ACD4NTB9</accession>